<dbReference type="SUPFAM" id="SSF50494">
    <property type="entry name" value="Trypsin-like serine proteases"/>
    <property type="match status" value="1"/>
</dbReference>
<accession>A0A918PU32</accession>
<protein>
    <recommendedName>
        <fullName evidence="5">Trypsin-like peptidase domain-containing protein</fullName>
    </recommendedName>
</protein>
<keyword evidence="4" id="KW-1185">Reference proteome</keyword>
<dbReference type="Pfam" id="PF13365">
    <property type="entry name" value="Trypsin_2"/>
    <property type="match status" value="1"/>
</dbReference>
<dbReference type="Gene3D" id="2.40.10.10">
    <property type="entry name" value="Trypsin-like serine proteases"/>
    <property type="match status" value="2"/>
</dbReference>
<dbReference type="PANTHER" id="PTHR43019">
    <property type="entry name" value="SERINE ENDOPROTEASE DEGS"/>
    <property type="match status" value="1"/>
</dbReference>
<evidence type="ECO:0000256" key="1">
    <source>
        <dbReference type="SAM" id="MobiDB-lite"/>
    </source>
</evidence>
<evidence type="ECO:0000313" key="3">
    <source>
        <dbReference type="EMBL" id="GGZ22759.1"/>
    </source>
</evidence>
<evidence type="ECO:0000256" key="2">
    <source>
        <dbReference type="SAM" id="Phobius"/>
    </source>
</evidence>
<dbReference type="AlphaFoldDB" id="A0A918PU32"/>
<name>A0A918PU32_9CAUL</name>
<proteinExistence type="predicted"/>
<comment type="caution">
    <text evidence="3">The sequence shown here is derived from an EMBL/GenBank/DDBJ whole genome shotgun (WGS) entry which is preliminary data.</text>
</comment>
<dbReference type="PANTHER" id="PTHR43019:SF23">
    <property type="entry name" value="PROTEASE DO-LIKE 5, CHLOROPLASTIC"/>
    <property type="match status" value="1"/>
</dbReference>
<dbReference type="GO" id="GO:0006508">
    <property type="term" value="P:proteolysis"/>
    <property type="evidence" value="ECO:0007669"/>
    <property type="project" value="InterPro"/>
</dbReference>
<keyword evidence="2" id="KW-0472">Membrane</keyword>
<dbReference type="InterPro" id="IPR001940">
    <property type="entry name" value="Peptidase_S1C"/>
</dbReference>
<dbReference type="EMBL" id="BMZB01000001">
    <property type="protein sequence ID" value="GGZ22759.1"/>
    <property type="molecule type" value="Genomic_DNA"/>
</dbReference>
<reference evidence="3" key="1">
    <citation type="journal article" date="2014" name="Int. J. Syst. Evol. Microbiol.">
        <title>Complete genome sequence of Corynebacterium casei LMG S-19264T (=DSM 44701T), isolated from a smear-ripened cheese.</title>
        <authorList>
            <consortium name="US DOE Joint Genome Institute (JGI-PGF)"/>
            <person name="Walter F."/>
            <person name="Albersmeier A."/>
            <person name="Kalinowski J."/>
            <person name="Ruckert C."/>
        </authorList>
    </citation>
    <scope>NUCLEOTIDE SEQUENCE</scope>
    <source>
        <strain evidence="3">KCTC 32296</strain>
    </source>
</reference>
<feature type="transmembrane region" description="Helical" evidence="2">
    <location>
        <begin position="354"/>
        <end position="374"/>
    </location>
</feature>
<dbReference type="InterPro" id="IPR043504">
    <property type="entry name" value="Peptidase_S1_PA_chymotrypsin"/>
</dbReference>
<dbReference type="Proteomes" id="UP000662572">
    <property type="component" value="Unassembled WGS sequence"/>
</dbReference>
<dbReference type="InterPro" id="IPR009003">
    <property type="entry name" value="Peptidase_S1_PA"/>
</dbReference>
<keyword evidence="2" id="KW-1133">Transmembrane helix</keyword>
<dbReference type="PRINTS" id="PR00834">
    <property type="entry name" value="PROTEASES2C"/>
</dbReference>
<feature type="region of interest" description="Disordered" evidence="1">
    <location>
        <begin position="381"/>
        <end position="404"/>
    </location>
</feature>
<evidence type="ECO:0008006" key="5">
    <source>
        <dbReference type="Google" id="ProtNLM"/>
    </source>
</evidence>
<feature type="transmembrane region" description="Helical" evidence="2">
    <location>
        <begin position="422"/>
        <end position="440"/>
    </location>
</feature>
<keyword evidence="2" id="KW-0812">Transmembrane</keyword>
<dbReference type="GO" id="GO:0004252">
    <property type="term" value="F:serine-type endopeptidase activity"/>
    <property type="evidence" value="ECO:0007669"/>
    <property type="project" value="InterPro"/>
</dbReference>
<reference evidence="3" key="2">
    <citation type="submission" date="2020-09" db="EMBL/GenBank/DDBJ databases">
        <authorList>
            <person name="Sun Q."/>
            <person name="Kim S."/>
        </authorList>
    </citation>
    <scope>NUCLEOTIDE SEQUENCE</scope>
    <source>
        <strain evidence="3">KCTC 32296</strain>
    </source>
</reference>
<sequence length="610" mass="65265">MESKEPLRIAMRLWAHKPLASNIRGLSAGALLCALWLSLMAVPAVATPAVTEAPASASTDQVLAEMVDPKFQPINSTKALKSSEQSVVRVLVVYRGFGGVPLDAVGMGSGFVVAPGYIVTNFHVVEAPPEASSAEIYIVPHKDTGAGYQQVELVKSWTEGDLALLKAPSLKVAPLKLYLTPQKNQRIIAMGYPGVTDRLLKRGGTELLVPADAYVTQGSIALFASTNPDGGRVDTLFHTAPVNPGNSGGPLLDECGQVVGVNTWSAASSLSDSGDFDVPAGQYVATHVSALNTFLSSAGITPQIQGEACYAKSEDEISKDDALTKALAAAAEAQRQRLEQAKKAEAASALMDQLQLAALVVLSVLVLVLIVVHIRREREHKEKAAPTAYAPEPDTTPESADAKPLHLKTTPAKVRIKHPFPWGWTLLGVLVVILAMVFVVRDSGLWARHNAKKAAAETASEGLVRLACEVDKSASPRPLSGAGPTEFEFEASRACVNNRTPYERQADGSLLRFTVSDSEPFAAKLELSKDGLRFKRSDYRLSPEAHQAYVSQRTALGTLRCASPDNTGQQAALKDNLQKVRTLAQSYLTAQPETQTVWRCHKTEAAKAVN</sequence>
<evidence type="ECO:0000313" key="4">
    <source>
        <dbReference type="Proteomes" id="UP000662572"/>
    </source>
</evidence>
<gene>
    <name evidence="3" type="ORF">GCM10011273_04520</name>
</gene>
<organism evidence="3 4">
    <name type="scientific">Asticcacaulis endophyticus</name>
    <dbReference type="NCBI Taxonomy" id="1395890"/>
    <lineage>
        <taxon>Bacteria</taxon>
        <taxon>Pseudomonadati</taxon>
        <taxon>Pseudomonadota</taxon>
        <taxon>Alphaproteobacteria</taxon>
        <taxon>Caulobacterales</taxon>
        <taxon>Caulobacteraceae</taxon>
        <taxon>Asticcacaulis</taxon>
    </lineage>
</organism>